<evidence type="ECO:0000313" key="7">
    <source>
        <dbReference type="Proteomes" id="UP000183805"/>
    </source>
</evidence>
<evidence type="ECO:0000313" key="6">
    <source>
        <dbReference type="EMBL" id="SFT32922.1"/>
    </source>
</evidence>
<keyword evidence="7" id="KW-1185">Reference proteome</keyword>
<keyword evidence="4" id="KW-0804">Transcription</keyword>
<comment type="caution">
    <text evidence="6">The sequence shown here is derived from an EMBL/GenBank/DDBJ whole genome shotgun (WGS) entry which is preliminary data.</text>
</comment>
<dbReference type="SUPFAM" id="SSF53850">
    <property type="entry name" value="Periplasmic binding protein-like II"/>
    <property type="match status" value="1"/>
</dbReference>
<feature type="domain" description="HTH lysR-type" evidence="5">
    <location>
        <begin position="1"/>
        <end position="58"/>
    </location>
</feature>
<evidence type="ECO:0000256" key="1">
    <source>
        <dbReference type="ARBA" id="ARBA00009437"/>
    </source>
</evidence>
<organism evidence="6 7">
    <name type="scientific">Pseudoalteromonas lipolytica</name>
    <dbReference type="NCBI Taxonomy" id="570156"/>
    <lineage>
        <taxon>Bacteria</taxon>
        <taxon>Pseudomonadati</taxon>
        <taxon>Pseudomonadota</taxon>
        <taxon>Gammaproteobacteria</taxon>
        <taxon>Alteromonadales</taxon>
        <taxon>Pseudoalteromonadaceae</taxon>
        <taxon>Pseudoalteromonas</taxon>
    </lineage>
</organism>
<dbReference type="Gene3D" id="1.10.10.10">
    <property type="entry name" value="Winged helix-like DNA-binding domain superfamily/Winged helix DNA-binding domain"/>
    <property type="match status" value="1"/>
</dbReference>
<keyword evidence="3" id="KW-0238">DNA-binding</keyword>
<reference evidence="6 7" key="1">
    <citation type="submission" date="2016-10" db="EMBL/GenBank/DDBJ databases">
        <authorList>
            <person name="Varghese N."/>
            <person name="Submissions S."/>
        </authorList>
    </citation>
    <scope>NUCLEOTIDE SEQUENCE [LARGE SCALE GENOMIC DNA]</scope>
    <source>
        <strain evidence="6 7">CGMCC 1.8499</strain>
    </source>
</reference>
<dbReference type="Pfam" id="PF00126">
    <property type="entry name" value="HTH_1"/>
    <property type="match status" value="1"/>
</dbReference>
<dbReference type="PROSITE" id="PS50931">
    <property type="entry name" value="HTH_LYSR"/>
    <property type="match status" value="1"/>
</dbReference>
<dbReference type="InterPro" id="IPR036388">
    <property type="entry name" value="WH-like_DNA-bd_sf"/>
</dbReference>
<dbReference type="PANTHER" id="PTHR30537">
    <property type="entry name" value="HTH-TYPE TRANSCRIPTIONAL REGULATOR"/>
    <property type="match status" value="1"/>
</dbReference>
<evidence type="ECO:0000259" key="5">
    <source>
        <dbReference type="PROSITE" id="PS50931"/>
    </source>
</evidence>
<proteinExistence type="inferred from homology"/>
<dbReference type="SUPFAM" id="SSF46785">
    <property type="entry name" value="Winged helix' DNA-binding domain"/>
    <property type="match status" value="1"/>
</dbReference>
<evidence type="ECO:0000256" key="3">
    <source>
        <dbReference type="ARBA" id="ARBA00023125"/>
    </source>
</evidence>
<dbReference type="PANTHER" id="PTHR30537:SF5">
    <property type="entry name" value="HTH-TYPE TRANSCRIPTIONAL ACTIVATOR TTDR-RELATED"/>
    <property type="match status" value="1"/>
</dbReference>
<comment type="similarity">
    <text evidence="1">Belongs to the LysR transcriptional regulatory family.</text>
</comment>
<dbReference type="Gene3D" id="3.40.190.290">
    <property type="match status" value="1"/>
</dbReference>
<dbReference type="EMBL" id="FPAZ01000001">
    <property type="protein sequence ID" value="SFT32922.1"/>
    <property type="molecule type" value="Genomic_DNA"/>
</dbReference>
<dbReference type="InterPro" id="IPR058163">
    <property type="entry name" value="LysR-type_TF_proteobact-type"/>
</dbReference>
<name>A0ABY1GBZ8_9GAMM</name>
<accession>A0ABY1GBZ8</accession>
<evidence type="ECO:0000256" key="4">
    <source>
        <dbReference type="ARBA" id="ARBA00023163"/>
    </source>
</evidence>
<dbReference type="InterPro" id="IPR036390">
    <property type="entry name" value="WH_DNA-bd_sf"/>
</dbReference>
<dbReference type="RefSeq" id="WP_074988242.1">
    <property type="nucleotide sequence ID" value="NZ_FPAZ01000001.1"/>
</dbReference>
<sequence length="297" mass="33819">MKIDDIKLFMLVVELQSFSSAAEALNLPRSTVSRRISELEAKLSAKLLIRTTRNLTLTTTGLDYYNNMLNIIPQFDKANEVVRTQSHSPTGRIKIGFINESDILCHDILQGFLRQYPNIQIETHLSSLGYHDIISYGLDASIHIGPIADSSFVARQIKPFKRKLYAGRQYMEKFGKPESLNELKDHSIILLRWPDGRLENTLQFQTESVVVNSQLIVNNSYFIRHSVLAGSGIALMPEIVVKEALATGEVVDILPEHETMIEDIWLVYPSRQGTSHAARLFIDYFLDEINKWQELSQ</sequence>
<dbReference type="CDD" id="cd08422">
    <property type="entry name" value="PBP2_CrgA_like"/>
    <property type="match status" value="1"/>
</dbReference>
<dbReference type="InterPro" id="IPR005119">
    <property type="entry name" value="LysR_subst-bd"/>
</dbReference>
<dbReference type="Proteomes" id="UP000183805">
    <property type="component" value="Unassembled WGS sequence"/>
</dbReference>
<evidence type="ECO:0000256" key="2">
    <source>
        <dbReference type="ARBA" id="ARBA00023015"/>
    </source>
</evidence>
<gene>
    <name evidence="6" type="ORF">SAMN04487854_10192</name>
</gene>
<keyword evidence="2" id="KW-0805">Transcription regulation</keyword>
<protein>
    <submittedName>
        <fullName evidence="6">Transcriptional regulator, LysR family</fullName>
    </submittedName>
</protein>
<dbReference type="Pfam" id="PF03466">
    <property type="entry name" value="LysR_substrate"/>
    <property type="match status" value="1"/>
</dbReference>
<dbReference type="InterPro" id="IPR000847">
    <property type="entry name" value="LysR_HTH_N"/>
</dbReference>